<accession>A0ABR1NTL2</accession>
<comment type="subcellular location">
    <subcellularLocation>
        <location evidence="1">Membrane</location>
        <topology evidence="1">Multi-pass membrane protein</topology>
    </subcellularLocation>
</comment>
<comment type="similarity">
    <text evidence="5">Belongs to the SAT4 family.</text>
</comment>
<evidence type="ECO:0000259" key="8">
    <source>
        <dbReference type="Pfam" id="PF20684"/>
    </source>
</evidence>
<feature type="transmembrane region" description="Helical" evidence="7">
    <location>
        <begin position="147"/>
        <end position="172"/>
    </location>
</feature>
<organism evidence="9 10">
    <name type="scientific">Diaporthe eres</name>
    <name type="common">Phomopsis oblonga</name>
    <dbReference type="NCBI Taxonomy" id="83184"/>
    <lineage>
        <taxon>Eukaryota</taxon>
        <taxon>Fungi</taxon>
        <taxon>Dikarya</taxon>
        <taxon>Ascomycota</taxon>
        <taxon>Pezizomycotina</taxon>
        <taxon>Sordariomycetes</taxon>
        <taxon>Sordariomycetidae</taxon>
        <taxon>Diaporthales</taxon>
        <taxon>Diaporthaceae</taxon>
        <taxon>Diaporthe</taxon>
        <taxon>Diaporthe eres species complex</taxon>
    </lineage>
</organism>
<feature type="region of interest" description="Disordered" evidence="6">
    <location>
        <begin position="275"/>
        <end position="306"/>
    </location>
</feature>
<evidence type="ECO:0000256" key="6">
    <source>
        <dbReference type="SAM" id="MobiDB-lite"/>
    </source>
</evidence>
<dbReference type="Proteomes" id="UP001430848">
    <property type="component" value="Unassembled WGS sequence"/>
</dbReference>
<evidence type="ECO:0000256" key="7">
    <source>
        <dbReference type="SAM" id="Phobius"/>
    </source>
</evidence>
<evidence type="ECO:0000256" key="2">
    <source>
        <dbReference type="ARBA" id="ARBA00022692"/>
    </source>
</evidence>
<keyword evidence="10" id="KW-1185">Reference proteome</keyword>
<dbReference type="InterPro" id="IPR049326">
    <property type="entry name" value="Rhodopsin_dom_fungi"/>
</dbReference>
<dbReference type="InterPro" id="IPR052337">
    <property type="entry name" value="SAT4-like"/>
</dbReference>
<evidence type="ECO:0000256" key="3">
    <source>
        <dbReference type="ARBA" id="ARBA00022989"/>
    </source>
</evidence>
<keyword evidence="3 7" id="KW-1133">Transmembrane helix</keyword>
<comment type="caution">
    <text evidence="9">The sequence shown here is derived from an EMBL/GenBank/DDBJ whole genome shotgun (WGS) entry which is preliminary data.</text>
</comment>
<feature type="transmembrane region" description="Helical" evidence="7">
    <location>
        <begin position="60"/>
        <end position="82"/>
    </location>
</feature>
<evidence type="ECO:0000313" key="9">
    <source>
        <dbReference type="EMBL" id="KAK7714700.1"/>
    </source>
</evidence>
<feature type="compositionally biased region" description="Pro residues" evidence="6">
    <location>
        <begin position="327"/>
        <end position="343"/>
    </location>
</feature>
<feature type="domain" description="Rhodopsin" evidence="8">
    <location>
        <begin position="44"/>
        <end position="240"/>
    </location>
</feature>
<gene>
    <name evidence="9" type="ORF">SLS63_011590</name>
</gene>
<evidence type="ECO:0000256" key="4">
    <source>
        <dbReference type="ARBA" id="ARBA00023136"/>
    </source>
</evidence>
<dbReference type="PANTHER" id="PTHR33048">
    <property type="entry name" value="PTH11-LIKE INTEGRAL MEMBRANE PROTEIN (AFU_ORTHOLOGUE AFUA_5G11245)"/>
    <property type="match status" value="1"/>
</dbReference>
<keyword evidence="2 7" id="KW-0812">Transmembrane</keyword>
<dbReference type="Pfam" id="PF20684">
    <property type="entry name" value="Fung_rhodopsin"/>
    <property type="match status" value="1"/>
</dbReference>
<feature type="region of interest" description="Disordered" evidence="6">
    <location>
        <begin position="322"/>
        <end position="345"/>
    </location>
</feature>
<evidence type="ECO:0000256" key="1">
    <source>
        <dbReference type="ARBA" id="ARBA00004141"/>
    </source>
</evidence>
<reference evidence="9 10" key="1">
    <citation type="submission" date="2024-02" db="EMBL/GenBank/DDBJ databases">
        <title>De novo assembly and annotation of 12 fungi associated with fruit tree decline syndrome in Ontario, Canada.</title>
        <authorList>
            <person name="Sulman M."/>
            <person name="Ellouze W."/>
            <person name="Ilyukhin E."/>
        </authorList>
    </citation>
    <scope>NUCLEOTIDE SEQUENCE [LARGE SCALE GENOMIC DNA]</scope>
    <source>
        <strain evidence="9 10">M169</strain>
    </source>
</reference>
<name>A0ABR1NTL2_DIAER</name>
<feature type="transmembrane region" description="Helical" evidence="7">
    <location>
        <begin position="225"/>
        <end position="244"/>
    </location>
</feature>
<keyword evidence="4 7" id="KW-0472">Membrane</keyword>
<protein>
    <recommendedName>
        <fullName evidence="8">Rhodopsin domain-containing protein</fullName>
    </recommendedName>
</protein>
<sequence>MVKQPIRVPAMAGNENADASATERSMATIVGAVFIILALIATALRFYARFKRAGLWWDDWSALAAALAAVAAGVLVLASALVDPDADWLLSVTDPNYNYTPANQLDLKLGWIAEILYFTVVGAAKASLLLMYTRIFSVSTNFRTQVWIQGVAVATCWAVGTIGTIFNCWPIYWTWLVNINPAEHCMNYNIFWLVLGIAEEIIDVCILALPIQHILKLQLSLQKKIGVASIFLLGGLLPVCWPILARGAAFLHVSGLSNLTASGKVRSWWQTYRRGRGGSRSWFSGGRTKERKGGELPSPAGNSAESVLPRAEEVAAAEAKYSGYAGPSPPPPPPAAAAPPPSPGENCIRVDTSVDVAYPPQVQYIWDTSRISGQEYQQHYGNVPQVVAGDGAGGPYVAQYHVVQDADGRVHWAWGNPV</sequence>
<feature type="transmembrane region" description="Helical" evidence="7">
    <location>
        <begin position="26"/>
        <end position="48"/>
    </location>
</feature>
<feature type="transmembrane region" description="Helical" evidence="7">
    <location>
        <begin position="115"/>
        <end position="135"/>
    </location>
</feature>
<proteinExistence type="inferred from homology"/>
<dbReference type="PANTHER" id="PTHR33048:SF47">
    <property type="entry name" value="INTEGRAL MEMBRANE PROTEIN-RELATED"/>
    <property type="match status" value="1"/>
</dbReference>
<evidence type="ECO:0000256" key="5">
    <source>
        <dbReference type="ARBA" id="ARBA00038359"/>
    </source>
</evidence>
<dbReference type="EMBL" id="JAKNSF020000113">
    <property type="protein sequence ID" value="KAK7714700.1"/>
    <property type="molecule type" value="Genomic_DNA"/>
</dbReference>
<feature type="transmembrane region" description="Helical" evidence="7">
    <location>
        <begin position="192"/>
        <end position="213"/>
    </location>
</feature>
<evidence type="ECO:0000313" key="10">
    <source>
        <dbReference type="Proteomes" id="UP001430848"/>
    </source>
</evidence>